<keyword evidence="8" id="KW-1185">Reference proteome</keyword>
<dbReference type="Pfam" id="PF00174">
    <property type="entry name" value="Oxidored_molyb"/>
    <property type="match status" value="1"/>
</dbReference>
<organism evidence="7 8">
    <name type="scientific">Aspergillus sclerotialis</name>
    <dbReference type="NCBI Taxonomy" id="2070753"/>
    <lineage>
        <taxon>Eukaryota</taxon>
        <taxon>Fungi</taxon>
        <taxon>Dikarya</taxon>
        <taxon>Ascomycota</taxon>
        <taxon>Pezizomycotina</taxon>
        <taxon>Eurotiomycetes</taxon>
        <taxon>Eurotiomycetidae</taxon>
        <taxon>Eurotiales</taxon>
        <taxon>Aspergillaceae</taxon>
        <taxon>Aspergillus</taxon>
        <taxon>Aspergillus subgen. Polypaecilum</taxon>
    </lineage>
</organism>
<evidence type="ECO:0000256" key="4">
    <source>
        <dbReference type="ARBA" id="ARBA00023002"/>
    </source>
</evidence>
<feature type="domain" description="Moybdenum cofactor oxidoreductase dimerisation" evidence="6">
    <location>
        <begin position="254"/>
        <end position="371"/>
    </location>
</feature>
<dbReference type="InterPro" id="IPR005066">
    <property type="entry name" value="MoCF_OxRdtse_dimer"/>
</dbReference>
<dbReference type="SUPFAM" id="SSF56524">
    <property type="entry name" value="Oxidoreductase molybdopterin-binding domain"/>
    <property type="match status" value="1"/>
</dbReference>
<gene>
    <name evidence="7" type="ORF">PHISCL_01684</name>
</gene>
<dbReference type="Proteomes" id="UP000266188">
    <property type="component" value="Unassembled WGS sequence"/>
</dbReference>
<dbReference type="Pfam" id="PF03404">
    <property type="entry name" value="Mo-co_dimer"/>
    <property type="match status" value="1"/>
</dbReference>
<evidence type="ECO:0000256" key="2">
    <source>
        <dbReference type="ARBA" id="ARBA00022505"/>
    </source>
</evidence>
<dbReference type="InterPro" id="IPR008335">
    <property type="entry name" value="Mopterin_OxRdtase_euk"/>
</dbReference>
<evidence type="ECO:0000259" key="5">
    <source>
        <dbReference type="Pfam" id="PF00174"/>
    </source>
</evidence>
<reference evidence="8" key="1">
    <citation type="submission" date="2017-02" db="EMBL/GenBank/DDBJ databases">
        <authorList>
            <person name="Tafer H."/>
            <person name="Lopandic K."/>
        </authorList>
    </citation>
    <scope>NUCLEOTIDE SEQUENCE [LARGE SCALE GENOMIC DNA]</scope>
    <source>
        <strain evidence="8">CBS 366.77</strain>
    </source>
</reference>
<dbReference type="EMBL" id="MVGC01000032">
    <property type="protein sequence ID" value="RJE25999.1"/>
    <property type="molecule type" value="Genomic_DNA"/>
</dbReference>
<keyword evidence="3" id="KW-0479">Metal-binding</keyword>
<dbReference type="InterPro" id="IPR036374">
    <property type="entry name" value="OxRdtase_Mopterin-bd_sf"/>
</dbReference>
<dbReference type="Gene3D" id="2.60.40.650">
    <property type="match status" value="1"/>
</dbReference>
<accession>A0A3A2ZS68</accession>
<name>A0A3A2ZS68_9EURO</name>
<dbReference type="InterPro" id="IPR000572">
    <property type="entry name" value="OxRdtase_Mopterin-bd_dom"/>
</dbReference>
<evidence type="ECO:0000313" key="7">
    <source>
        <dbReference type="EMBL" id="RJE25999.1"/>
    </source>
</evidence>
<dbReference type="Gene3D" id="3.90.420.10">
    <property type="entry name" value="Oxidoreductase, molybdopterin-binding domain"/>
    <property type="match status" value="1"/>
</dbReference>
<proteinExistence type="predicted"/>
<dbReference type="GO" id="GO:0006790">
    <property type="term" value="P:sulfur compound metabolic process"/>
    <property type="evidence" value="ECO:0007669"/>
    <property type="project" value="TreeGrafter"/>
</dbReference>
<comment type="caution">
    <text evidence="7">The sequence shown here is derived from an EMBL/GenBank/DDBJ whole genome shotgun (WGS) entry which is preliminary data.</text>
</comment>
<dbReference type="OrthoDB" id="432685at2759"/>
<dbReference type="AlphaFoldDB" id="A0A3A2ZS68"/>
<keyword evidence="4" id="KW-0560">Oxidoreductase</keyword>
<dbReference type="GO" id="GO:0005739">
    <property type="term" value="C:mitochondrion"/>
    <property type="evidence" value="ECO:0007669"/>
    <property type="project" value="TreeGrafter"/>
</dbReference>
<dbReference type="InterPro" id="IPR014756">
    <property type="entry name" value="Ig_E-set"/>
</dbReference>
<dbReference type="PANTHER" id="PTHR19372:SF7">
    <property type="entry name" value="SULFITE OXIDASE, MITOCHONDRIAL"/>
    <property type="match status" value="1"/>
</dbReference>
<feature type="domain" description="Oxidoreductase molybdopterin-binding" evidence="5">
    <location>
        <begin position="48"/>
        <end position="226"/>
    </location>
</feature>
<keyword evidence="2" id="KW-0500">Molybdenum</keyword>
<protein>
    <submittedName>
        <fullName evidence="7">Sulfite oxidase</fullName>
    </submittedName>
</protein>
<evidence type="ECO:0000259" key="6">
    <source>
        <dbReference type="Pfam" id="PF03404"/>
    </source>
</evidence>
<evidence type="ECO:0000256" key="3">
    <source>
        <dbReference type="ARBA" id="ARBA00022723"/>
    </source>
</evidence>
<dbReference type="PANTHER" id="PTHR19372">
    <property type="entry name" value="SULFITE REDUCTASE"/>
    <property type="match status" value="1"/>
</dbReference>
<sequence>MDLVSFCTLEETKQTDYSVENPLNREPTTKDLVSSFITPSNLSYDRNHGPIPYISGDEHTVLIDGHVSTKTSLTVQQLRSEFPQHEVTCALECAGNRRHTMRTLLKEVEGIDWGDAAVMNCKWKGPRLRDVLLNAGVMEDQKGLHVVFSSYQVKCQNDDYFGGSISLERCMREDGEAILALDMNDSPLPANKGYPVRAVLPGIAGVRWVKWLDRITVQDHESPNFYQQKDYKVLPPEAVDKDSAEKYWSSTSPMYDMPINSVVGVPSDNETVYLSSSGIVQVKGYAVPHGADGPITQVQVSTDHGKSWVDAKIQNDGQSTKWCWVLWEISVCMQPGTGREILSRAFDKGGNSQVEHSQWNLRGVGYNGYGRARNLTILQ</sequence>
<dbReference type="FunFam" id="3.90.420.10:FF:000002">
    <property type="entry name" value="sulfite oxidase, mitochondrial"/>
    <property type="match status" value="1"/>
</dbReference>
<dbReference type="GO" id="GO:0043546">
    <property type="term" value="F:molybdopterin cofactor binding"/>
    <property type="evidence" value="ECO:0007669"/>
    <property type="project" value="TreeGrafter"/>
</dbReference>
<dbReference type="GO" id="GO:0020037">
    <property type="term" value="F:heme binding"/>
    <property type="evidence" value="ECO:0007669"/>
    <property type="project" value="TreeGrafter"/>
</dbReference>
<dbReference type="SUPFAM" id="SSF81296">
    <property type="entry name" value="E set domains"/>
    <property type="match status" value="1"/>
</dbReference>
<comment type="cofactor">
    <cofactor evidence="1">
        <name>Mo-molybdopterin</name>
        <dbReference type="ChEBI" id="CHEBI:71302"/>
    </cofactor>
</comment>
<evidence type="ECO:0000313" key="8">
    <source>
        <dbReference type="Proteomes" id="UP000266188"/>
    </source>
</evidence>
<dbReference type="PRINTS" id="PR00407">
    <property type="entry name" value="EUMOPTERIN"/>
</dbReference>
<evidence type="ECO:0000256" key="1">
    <source>
        <dbReference type="ARBA" id="ARBA00001924"/>
    </source>
</evidence>
<dbReference type="STRING" id="2070753.A0A3A2ZS68"/>
<dbReference type="GO" id="GO:0008482">
    <property type="term" value="F:sulfite oxidase activity"/>
    <property type="evidence" value="ECO:0007669"/>
    <property type="project" value="TreeGrafter"/>
</dbReference>
<dbReference type="GO" id="GO:0030151">
    <property type="term" value="F:molybdenum ion binding"/>
    <property type="evidence" value="ECO:0007669"/>
    <property type="project" value="InterPro"/>
</dbReference>